<proteinExistence type="predicted"/>
<dbReference type="InterPro" id="IPR001387">
    <property type="entry name" value="Cro/C1-type_HTH"/>
</dbReference>
<gene>
    <name evidence="1" type="ORF">MF626_07675</name>
</gene>
<dbReference type="SUPFAM" id="SSF47413">
    <property type="entry name" value="lambda repressor-like DNA-binding domains"/>
    <property type="match status" value="1"/>
</dbReference>
<protein>
    <recommendedName>
        <fullName evidence="2">HTH cro/C1-type domain-containing protein</fullName>
    </recommendedName>
</protein>
<dbReference type="InterPro" id="IPR010982">
    <property type="entry name" value="Lambda_DNA-bd_dom_sf"/>
</dbReference>
<evidence type="ECO:0008006" key="2">
    <source>
        <dbReference type="Google" id="ProtNLM"/>
    </source>
</evidence>
<evidence type="ECO:0000313" key="1">
    <source>
        <dbReference type="EMBL" id="UZP76376.1"/>
    </source>
</evidence>
<dbReference type="Gene3D" id="1.10.260.40">
    <property type="entry name" value="lambda repressor-like DNA-binding domains"/>
    <property type="match status" value="1"/>
</dbReference>
<accession>A0AAE9TEY6</accession>
<dbReference type="EMBL" id="CP097770">
    <property type="protein sequence ID" value="UZP76376.1"/>
    <property type="molecule type" value="Genomic_DNA"/>
</dbReference>
<reference evidence="1" key="1">
    <citation type="submission" date="2022-11" db="EMBL/GenBank/DDBJ databases">
        <authorList>
            <person name="Vasilchenko N.G."/>
            <person name="Prazdnova E.V."/>
            <person name="Gorovtsov A.V."/>
            <person name="Chistyakov V.A."/>
            <person name="Pak M.L."/>
        </authorList>
    </citation>
    <scope>NUCLEOTIDE SEQUENCE</scope>
    <source>
        <strain evidence="1">R 4.5</strain>
    </source>
</reference>
<organism evidence="1">
    <name type="scientific">Paenibacillus polymyxa</name>
    <name type="common">Bacillus polymyxa</name>
    <dbReference type="NCBI Taxonomy" id="1406"/>
    <lineage>
        <taxon>Bacteria</taxon>
        <taxon>Bacillati</taxon>
        <taxon>Bacillota</taxon>
        <taxon>Bacilli</taxon>
        <taxon>Bacillales</taxon>
        <taxon>Paenibacillaceae</taxon>
        <taxon>Paenibacillus</taxon>
    </lineage>
</organism>
<dbReference type="AlphaFoldDB" id="A0AAE9TEY6"/>
<dbReference type="GO" id="GO:0003677">
    <property type="term" value="F:DNA binding"/>
    <property type="evidence" value="ECO:0007669"/>
    <property type="project" value="InterPro"/>
</dbReference>
<dbReference type="CDD" id="cd00093">
    <property type="entry name" value="HTH_XRE"/>
    <property type="match status" value="1"/>
</dbReference>
<sequence>MKETTTIRAELEQYIRREGITISKFGENTGINAGTISAIINGNRPIAMLLLDRIGAGMGLEEGASMSYTLMNLYGIRHRIGDGFVPFCIAVQS</sequence>
<name>A0AAE9TEY6_PAEPO</name>